<gene>
    <name evidence="2" type="ORF">HJG63_005041</name>
</gene>
<dbReference type="GO" id="GO:0019005">
    <property type="term" value="C:SCF ubiquitin ligase complex"/>
    <property type="evidence" value="ECO:0007669"/>
    <property type="project" value="TreeGrafter"/>
</dbReference>
<dbReference type="InterPro" id="IPR039752">
    <property type="entry name" value="F-box_only"/>
</dbReference>
<name>A0A7J8K8E4_ROUAE</name>
<feature type="domain" description="FBA" evidence="1">
    <location>
        <begin position="1"/>
        <end position="86"/>
    </location>
</feature>
<sequence>MTSWQIDSNGGNHWKVESLPGDYGTDFPDSKVKKYFVTSFDLCLKSQMVDLKAEGYWEELLAAPTASKYSWSQPTILPWPPLSPHL</sequence>
<dbReference type="EMBL" id="JACASE010000001">
    <property type="protein sequence ID" value="KAF6505127.1"/>
    <property type="molecule type" value="Genomic_DNA"/>
</dbReference>
<dbReference type="PROSITE" id="PS51114">
    <property type="entry name" value="FBA"/>
    <property type="match status" value="1"/>
</dbReference>
<evidence type="ECO:0000259" key="1">
    <source>
        <dbReference type="PROSITE" id="PS51114"/>
    </source>
</evidence>
<proteinExistence type="predicted"/>
<dbReference type="SUPFAM" id="SSF49785">
    <property type="entry name" value="Galactose-binding domain-like"/>
    <property type="match status" value="1"/>
</dbReference>
<dbReference type="Gene3D" id="2.60.120.260">
    <property type="entry name" value="Galactose-binding domain-like"/>
    <property type="match status" value="1"/>
</dbReference>
<evidence type="ECO:0000313" key="2">
    <source>
        <dbReference type="EMBL" id="KAF6505127.1"/>
    </source>
</evidence>
<keyword evidence="3" id="KW-1185">Reference proteome</keyword>
<dbReference type="InterPro" id="IPR007397">
    <property type="entry name" value="F-box-assoc_dom"/>
</dbReference>
<dbReference type="Pfam" id="PF04300">
    <property type="entry name" value="FBA"/>
    <property type="match status" value="1"/>
</dbReference>
<dbReference type="GO" id="GO:0044322">
    <property type="term" value="C:endoplasmic reticulum quality control compartment"/>
    <property type="evidence" value="ECO:0007669"/>
    <property type="project" value="TreeGrafter"/>
</dbReference>
<evidence type="ECO:0000313" key="3">
    <source>
        <dbReference type="Proteomes" id="UP000593571"/>
    </source>
</evidence>
<dbReference type="InterPro" id="IPR008979">
    <property type="entry name" value="Galactose-bd-like_sf"/>
</dbReference>
<organism evidence="2 3">
    <name type="scientific">Rousettus aegyptiacus</name>
    <name type="common">Egyptian fruit bat</name>
    <name type="synonym">Pteropus aegyptiacus</name>
    <dbReference type="NCBI Taxonomy" id="9407"/>
    <lineage>
        <taxon>Eukaryota</taxon>
        <taxon>Metazoa</taxon>
        <taxon>Chordata</taxon>
        <taxon>Craniata</taxon>
        <taxon>Vertebrata</taxon>
        <taxon>Euteleostomi</taxon>
        <taxon>Mammalia</taxon>
        <taxon>Eutheria</taxon>
        <taxon>Laurasiatheria</taxon>
        <taxon>Chiroptera</taxon>
        <taxon>Yinpterochiroptera</taxon>
        <taxon>Pteropodoidea</taxon>
        <taxon>Pteropodidae</taxon>
        <taxon>Rousettinae</taxon>
        <taxon>Rousettus</taxon>
    </lineage>
</organism>
<reference evidence="2 3" key="1">
    <citation type="journal article" date="2020" name="Nature">
        <title>Six reference-quality genomes reveal evolution of bat adaptations.</title>
        <authorList>
            <person name="Jebb D."/>
            <person name="Huang Z."/>
            <person name="Pippel M."/>
            <person name="Hughes G.M."/>
            <person name="Lavrichenko K."/>
            <person name="Devanna P."/>
            <person name="Winkler S."/>
            <person name="Jermiin L.S."/>
            <person name="Skirmuntt E.C."/>
            <person name="Katzourakis A."/>
            <person name="Burkitt-Gray L."/>
            <person name="Ray D.A."/>
            <person name="Sullivan K.A.M."/>
            <person name="Roscito J.G."/>
            <person name="Kirilenko B.M."/>
            <person name="Davalos L.M."/>
            <person name="Corthals A.P."/>
            <person name="Power M.L."/>
            <person name="Jones G."/>
            <person name="Ransome R.D."/>
            <person name="Dechmann D.K.N."/>
            <person name="Locatelli A.G."/>
            <person name="Puechmaille S.J."/>
            <person name="Fedrigo O."/>
            <person name="Jarvis E.D."/>
            <person name="Hiller M."/>
            <person name="Vernes S.C."/>
            <person name="Myers E.W."/>
            <person name="Teeling E.C."/>
        </authorList>
    </citation>
    <scope>NUCLEOTIDE SEQUENCE [LARGE SCALE GENOMIC DNA]</scope>
    <source>
        <strain evidence="2">MRouAeg1</strain>
        <tissue evidence="2">Muscle</tissue>
    </source>
</reference>
<dbReference type="Proteomes" id="UP000593571">
    <property type="component" value="Unassembled WGS sequence"/>
</dbReference>
<dbReference type="AlphaFoldDB" id="A0A7J8K8E4"/>
<dbReference type="PANTHER" id="PTHR12125:SF12">
    <property type="entry name" value="F-BOX ONLY PROTEIN 6"/>
    <property type="match status" value="1"/>
</dbReference>
<protein>
    <submittedName>
        <fullName evidence="2">F-box protein 6</fullName>
    </submittedName>
</protein>
<dbReference type="GO" id="GO:0061630">
    <property type="term" value="F:ubiquitin protein ligase activity"/>
    <property type="evidence" value="ECO:0007669"/>
    <property type="project" value="TreeGrafter"/>
</dbReference>
<dbReference type="GO" id="GO:0036503">
    <property type="term" value="P:ERAD pathway"/>
    <property type="evidence" value="ECO:0007669"/>
    <property type="project" value="TreeGrafter"/>
</dbReference>
<comment type="caution">
    <text evidence="2">The sequence shown here is derived from an EMBL/GenBank/DDBJ whole genome shotgun (WGS) entry which is preliminary data.</text>
</comment>
<dbReference type="PANTHER" id="PTHR12125">
    <property type="entry name" value="F-BOX ONLY PROTEIN 6-LIKE PROTEIN"/>
    <property type="match status" value="1"/>
</dbReference>
<dbReference type="GO" id="GO:0031146">
    <property type="term" value="P:SCF-dependent proteasomal ubiquitin-dependent protein catabolic process"/>
    <property type="evidence" value="ECO:0007669"/>
    <property type="project" value="TreeGrafter"/>
</dbReference>
<accession>A0A7J8K8E4</accession>
<dbReference type="GO" id="GO:0006516">
    <property type="term" value="P:glycoprotein catabolic process"/>
    <property type="evidence" value="ECO:0007669"/>
    <property type="project" value="TreeGrafter"/>
</dbReference>